<evidence type="ECO:0000259" key="4">
    <source>
        <dbReference type="Pfam" id="PF01420"/>
    </source>
</evidence>
<dbReference type="AlphaFoldDB" id="A0A9D6LUB3"/>
<organism evidence="5 6">
    <name type="scientific">Candidatus Sungiibacteriota bacterium</name>
    <dbReference type="NCBI Taxonomy" id="2750080"/>
    <lineage>
        <taxon>Bacteria</taxon>
        <taxon>Candidatus Sungiibacteriota</taxon>
    </lineage>
</organism>
<keyword evidence="5" id="KW-0255">Endonuclease</keyword>
<dbReference type="Gene3D" id="3.90.220.20">
    <property type="entry name" value="DNA methylase specificity domains"/>
    <property type="match status" value="2"/>
</dbReference>
<dbReference type="Pfam" id="PF01420">
    <property type="entry name" value="Methylase_S"/>
    <property type="match status" value="2"/>
</dbReference>
<dbReference type="PANTHER" id="PTHR30408:SF12">
    <property type="entry name" value="TYPE I RESTRICTION ENZYME MJAVIII SPECIFICITY SUBUNIT"/>
    <property type="match status" value="1"/>
</dbReference>
<dbReference type="InterPro" id="IPR044946">
    <property type="entry name" value="Restrct_endonuc_typeI_TRD_sf"/>
</dbReference>
<dbReference type="GO" id="GO:0004519">
    <property type="term" value="F:endonuclease activity"/>
    <property type="evidence" value="ECO:0007669"/>
    <property type="project" value="UniProtKB-KW"/>
</dbReference>
<evidence type="ECO:0000256" key="3">
    <source>
        <dbReference type="ARBA" id="ARBA00023125"/>
    </source>
</evidence>
<feature type="domain" description="Type I restriction modification DNA specificity" evidence="4">
    <location>
        <begin position="46"/>
        <end position="216"/>
    </location>
</feature>
<accession>A0A9D6LUB3</accession>
<evidence type="ECO:0000313" key="5">
    <source>
        <dbReference type="EMBL" id="MBI3627829.1"/>
    </source>
</evidence>
<sequence>MKNSENNNLATQVFSIWSDKVEKRLDPRFYLPYFTEFEQKISNRKDVKTLGEIANYIGSGATPLAGGDAYISKEEGGIPFIRVTNLEDGHIDLSDVLYIKPEIHSGILKRTQLKEGDLLLSMAGTIGLVAIVQDGIGEANINQALARIVLKDGYDNNYIATVLNSKIGKIQTNRLSRPSVQANINLDEIRSVKLPIPSIKIQKEVVETIRVAYAEKRKKETEIQKIIASIDGFVLGELGIEIPEGGVRRVFEVWSDEVTNRLDPIYLRDYSIYSHLESKYSLSTLEEVLSEPPQYGANERAVDGNPLRDMRYIRITDIEDDGELRADSWKTAEKIEDRYILQQDDLLFARSGATAGKTYIYKDEVGKAIFAGYMIRFKINSQKAIPDYVFCLTQTRYYELWKNLIQRPAGQPNINSEEFKSFKFPLPPMPVQEKIVDGVRSSYSKMRTLRIQATEVLANAQKRVERMILA</sequence>
<dbReference type="GO" id="GO:0009307">
    <property type="term" value="P:DNA restriction-modification system"/>
    <property type="evidence" value="ECO:0007669"/>
    <property type="project" value="UniProtKB-KW"/>
</dbReference>
<keyword evidence="5" id="KW-0540">Nuclease</keyword>
<dbReference type="CDD" id="cd17256">
    <property type="entry name" value="RMtype1_S_EcoJA65PI-TRD1-CR1_like"/>
    <property type="match status" value="1"/>
</dbReference>
<dbReference type="EMBL" id="JACQCQ010000013">
    <property type="protein sequence ID" value="MBI3627829.1"/>
    <property type="molecule type" value="Genomic_DNA"/>
</dbReference>
<protein>
    <submittedName>
        <fullName evidence="5">Restriction endonuclease subunit S</fullName>
    </submittedName>
</protein>
<evidence type="ECO:0000313" key="6">
    <source>
        <dbReference type="Proteomes" id="UP000808388"/>
    </source>
</evidence>
<evidence type="ECO:0000256" key="2">
    <source>
        <dbReference type="ARBA" id="ARBA00022747"/>
    </source>
</evidence>
<evidence type="ECO:0000256" key="1">
    <source>
        <dbReference type="ARBA" id="ARBA00010923"/>
    </source>
</evidence>
<comment type="caution">
    <text evidence="5">The sequence shown here is derived from an EMBL/GenBank/DDBJ whole genome shotgun (WGS) entry which is preliminary data.</text>
</comment>
<dbReference type="GO" id="GO:0003677">
    <property type="term" value="F:DNA binding"/>
    <property type="evidence" value="ECO:0007669"/>
    <property type="project" value="UniProtKB-KW"/>
</dbReference>
<keyword evidence="3" id="KW-0238">DNA-binding</keyword>
<dbReference type="SUPFAM" id="SSF116734">
    <property type="entry name" value="DNA methylase specificity domain"/>
    <property type="match status" value="2"/>
</dbReference>
<name>A0A9D6LUB3_9BACT</name>
<dbReference type="CDD" id="cd17521">
    <property type="entry name" value="RMtype1_S_Sau13435ORF2165P_TRD2-CR2_like"/>
    <property type="match status" value="1"/>
</dbReference>
<dbReference type="Proteomes" id="UP000808388">
    <property type="component" value="Unassembled WGS sequence"/>
</dbReference>
<feature type="domain" description="Type I restriction modification DNA specificity" evidence="4">
    <location>
        <begin position="312"/>
        <end position="440"/>
    </location>
</feature>
<comment type="similarity">
    <text evidence="1">Belongs to the type-I restriction system S methylase family.</text>
</comment>
<keyword evidence="2" id="KW-0680">Restriction system</keyword>
<keyword evidence="5" id="KW-0378">Hydrolase</keyword>
<dbReference type="InterPro" id="IPR052021">
    <property type="entry name" value="Type-I_RS_S_subunit"/>
</dbReference>
<gene>
    <name evidence="5" type="ORF">HY220_03770</name>
</gene>
<proteinExistence type="inferred from homology"/>
<reference evidence="5" key="1">
    <citation type="submission" date="2020-07" db="EMBL/GenBank/DDBJ databases">
        <title>Huge and variable diversity of episymbiotic CPR bacteria and DPANN archaea in groundwater ecosystems.</title>
        <authorList>
            <person name="He C.Y."/>
            <person name="Keren R."/>
            <person name="Whittaker M."/>
            <person name="Farag I.F."/>
            <person name="Doudna J."/>
            <person name="Cate J.H.D."/>
            <person name="Banfield J.F."/>
        </authorList>
    </citation>
    <scope>NUCLEOTIDE SEQUENCE</scope>
    <source>
        <strain evidence="5">NC_groundwater_972_Pr1_S-0.2um_49_27</strain>
    </source>
</reference>
<dbReference type="InterPro" id="IPR000055">
    <property type="entry name" value="Restrct_endonuc_typeI_TRD"/>
</dbReference>
<dbReference type="PANTHER" id="PTHR30408">
    <property type="entry name" value="TYPE-1 RESTRICTION ENZYME ECOKI SPECIFICITY PROTEIN"/>
    <property type="match status" value="1"/>
</dbReference>